<dbReference type="PANTHER" id="PTHR31632">
    <property type="entry name" value="IRON TRANSPORTER FTH1"/>
    <property type="match status" value="1"/>
</dbReference>
<name>A0A538SYH0_UNCEI</name>
<accession>A0A538SYH0</accession>
<evidence type="ECO:0000256" key="3">
    <source>
        <dbReference type="ARBA" id="ARBA00022692"/>
    </source>
</evidence>
<evidence type="ECO:0000256" key="6">
    <source>
        <dbReference type="SAM" id="Phobius"/>
    </source>
</evidence>
<feature type="transmembrane region" description="Helical" evidence="6">
    <location>
        <begin position="209"/>
        <end position="235"/>
    </location>
</feature>
<keyword evidence="3 6" id="KW-0812">Transmembrane</keyword>
<evidence type="ECO:0000256" key="1">
    <source>
        <dbReference type="ARBA" id="ARBA00004141"/>
    </source>
</evidence>
<feature type="transmembrane region" description="Helical" evidence="6">
    <location>
        <begin position="142"/>
        <end position="163"/>
    </location>
</feature>
<dbReference type="Pfam" id="PF10080">
    <property type="entry name" value="FtrD-like"/>
    <property type="match status" value="1"/>
</dbReference>
<comment type="similarity">
    <text evidence="2">Belongs to the oxidase-dependent Fe transporter (OFeT) (TC 9.A.10.1) family.</text>
</comment>
<dbReference type="GO" id="GO:0033573">
    <property type="term" value="C:high-affinity iron permease complex"/>
    <property type="evidence" value="ECO:0007669"/>
    <property type="project" value="InterPro"/>
</dbReference>
<dbReference type="InterPro" id="IPR004923">
    <property type="entry name" value="FTR1/Fip1/EfeU"/>
</dbReference>
<feature type="transmembrane region" description="Helical" evidence="6">
    <location>
        <begin position="269"/>
        <end position="286"/>
    </location>
</feature>
<evidence type="ECO:0000259" key="7">
    <source>
        <dbReference type="Pfam" id="PF10080"/>
    </source>
</evidence>
<feature type="transmembrane region" description="Helical" evidence="6">
    <location>
        <begin position="69"/>
        <end position="88"/>
    </location>
</feature>
<keyword evidence="5 6" id="KW-0472">Membrane</keyword>
<dbReference type="PANTHER" id="PTHR31632:SF2">
    <property type="entry name" value="PLASMA MEMBRANE IRON PERMEASE"/>
    <property type="match status" value="1"/>
</dbReference>
<protein>
    <submittedName>
        <fullName evidence="8">DUF2318 domain-containing protein</fullName>
    </submittedName>
</protein>
<feature type="domain" description="Membrane iron-sulfur containing protein FtrD-like" evidence="7">
    <location>
        <begin position="316"/>
        <end position="408"/>
    </location>
</feature>
<proteinExistence type="inferred from homology"/>
<reference evidence="8 9" key="1">
    <citation type="journal article" date="2019" name="Nat. Microbiol.">
        <title>Mediterranean grassland soil C-N compound turnover is dependent on rainfall and depth, and is mediated by genomically divergent microorganisms.</title>
        <authorList>
            <person name="Diamond S."/>
            <person name="Andeer P.F."/>
            <person name="Li Z."/>
            <person name="Crits-Christoph A."/>
            <person name="Burstein D."/>
            <person name="Anantharaman K."/>
            <person name="Lane K.R."/>
            <person name="Thomas B.C."/>
            <person name="Pan C."/>
            <person name="Northen T.R."/>
            <person name="Banfield J.F."/>
        </authorList>
    </citation>
    <scope>NUCLEOTIDE SEQUENCE [LARGE SCALE GENOMIC DNA]</scope>
    <source>
        <strain evidence="8">WS_2</strain>
    </source>
</reference>
<feature type="transmembrane region" description="Helical" evidence="6">
    <location>
        <begin position="100"/>
        <end position="122"/>
    </location>
</feature>
<gene>
    <name evidence="8" type="ORF">E6K72_05205</name>
</gene>
<evidence type="ECO:0000313" key="8">
    <source>
        <dbReference type="EMBL" id="TMQ56439.1"/>
    </source>
</evidence>
<keyword evidence="4 6" id="KW-1133">Transmembrane helix</keyword>
<comment type="caution">
    <text evidence="8">The sequence shown here is derived from an EMBL/GenBank/DDBJ whole genome shotgun (WGS) entry which is preliminary data.</text>
</comment>
<feature type="transmembrane region" description="Helical" evidence="6">
    <location>
        <begin position="38"/>
        <end position="57"/>
    </location>
</feature>
<dbReference type="AlphaFoldDB" id="A0A538SYH0"/>
<dbReference type="EMBL" id="VBOS01000173">
    <property type="protein sequence ID" value="TMQ56439.1"/>
    <property type="molecule type" value="Genomic_DNA"/>
</dbReference>
<organism evidence="8 9">
    <name type="scientific">Eiseniibacteriota bacterium</name>
    <dbReference type="NCBI Taxonomy" id="2212470"/>
    <lineage>
        <taxon>Bacteria</taxon>
        <taxon>Candidatus Eiseniibacteriota</taxon>
    </lineage>
</organism>
<dbReference type="Proteomes" id="UP000317716">
    <property type="component" value="Unassembled WGS sequence"/>
</dbReference>
<sequence>MFEALVITLREGMEAALVLAIALAMLRRRGATHLRGALFAGAAVALVLSVVGAALAIRVTYNEELAEGVAMLVGSLLVVSLVWWMWRAAPHMKEEIESGVMRAAGGGGSATGLFLFAFGMVFREGVETAIFLSAAGLNSRGLALWLGALLGLAIAVGFGALFARGALRIQPFFSFTSAVLLLVALRLFVGGLHELSEAQVLPSSRAEMALIGPIVRSELLLFAFTVGLAAAWLAFAKRPAAAPAEAAASGPDARRARAERARDDARRRWTGFLGLVVVAFLATAFVRTSRAPERPPAEPLAAEAGAVSLDPAALPDRHPRFFEAELAAGPVRIFAVRVDGSVRVCLDACEICGAKGYFEQGGSMVCRNCMSPIVLKSIGRSGGCNPIPLSSRESGGRIVISTADLEAALPKLRGR</sequence>
<evidence type="ECO:0000256" key="2">
    <source>
        <dbReference type="ARBA" id="ARBA00008333"/>
    </source>
</evidence>
<feature type="transmembrane region" description="Helical" evidence="6">
    <location>
        <begin position="172"/>
        <end position="189"/>
    </location>
</feature>
<comment type="subcellular location">
    <subcellularLocation>
        <location evidence="1">Membrane</location>
        <topology evidence="1">Multi-pass membrane protein</topology>
    </subcellularLocation>
</comment>
<dbReference type="Pfam" id="PF03239">
    <property type="entry name" value="FTR1"/>
    <property type="match status" value="1"/>
</dbReference>
<evidence type="ECO:0000313" key="9">
    <source>
        <dbReference type="Proteomes" id="UP000317716"/>
    </source>
</evidence>
<evidence type="ECO:0000256" key="4">
    <source>
        <dbReference type="ARBA" id="ARBA00022989"/>
    </source>
</evidence>
<evidence type="ECO:0000256" key="5">
    <source>
        <dbReference type="ARBA" id="ARBA00023136"/>
    </source>
</evidence>
<dbReference type="GO" id="GO:0015093">
    <property type="term" value="F:ferrous iron transmembrane transporter activity"/>
    <property type="evidence" value="ECO:0007669"/>
    <property type="project" value="TreeGrafter"/>
</dbReference>
<dbReference type="InterPro" id="IPR018758">
    <property type="entry name" value="FtrD-like"/>
</dbReference>